<dbReference type="InterPro" id="IPR005225">
    <property type="entry name" value="Small_GTP-bd"/>
</dbReference>
<dbReference type="GO" id="GO:0032889">
    <property type="term" value="P:regulation of vacuole fusion, non-autophagic"/>
    <property type="evidence" value="ECO:0007669"/>
    <property type="project" value="TreeGrafter"/>
</dbReference>
<sequence>MPVVKLVVIGPSGVGKTSLRGKYIEGHFSTGYRATIGADFITKTLPHPTNAAEAVTLQIWDTAGQERFSSLSTAFFRGADAALLMFDVNAPETMHALTKWWADFCARAPLADADAQDYCVVVVGNKIDMAGKGAGLVSASEALEFLDELVPAPPAVAVLPPAASDGSPELPYRTPAADPPPAARAPSSSIAIPQPGQSGYTFPARGAGTPPAGASPKLRRGTAMAPVRARSRSSSRFYAGTMTTTHTTLTVYHTPSSSLFDVFHSARASPEPGAAASLPVSEVAPRQRTLTMLSTGSTSSGSAPTITPSLVARERAAAAAGTPTSEFQPSVDLASPTDPLGATDMPPLPPERGPRLFFASAKTGEGVTDVFEYIARRVVQKWAYDEWLDARTTHDRETSGAASTVRLESSGRGGGKLGNCCSS</sequence>
<dbReference type="EMBL" id="KN817594">
    <property type="protein sequence ID" value="KJA18034.1"/>
    <property type="molecule type" value="Genomic_DNA"/>
</dbReference>
<name>A0A0D2NGC5_HYPSF</name>
<gene>
    <name evidence="6" type="ORF">HYPSUDRAFT_70184</name>
</gene>
<feature type="region of interest" description="Disordered" evidence="5">
    <location>
        <begin position="160"/>
        <end position="233"/>
    </location>
</feature>
<reference evidence="7" key="1">
    <citation type="submission" date="2014-04" db="EMBL/GenBank/DDBJ databases">
        <title>Evolutionary Origins and Diversification of the Mycorrhizal Mutualists.</title>
        <authorList>
            <consortium name="DOE Joint Genome Institute"/>
            <consortium name="Mycorrhizal Genomics Consortium"/>
            <person name="Kohler A."/>
            <person name="Kuo A."/>
            <person name="Nagy L.G."/>
            <person name="Floudas D."/>
            <person name="Copeland A."/>
            <person name="Barry K.W."/>
            <person name="Cichocki N."/>
            <person name="Veneault-Fourrey C."/>
            <person name="LaButti K."/>
            <person name="Lindquist E.A."/>
            <person name="Lipzen A."/>
            <person name="Lundell T."/>
            <person name="Morin E."/>
            <person name="Murat C."/>
            <person name="Riley R."/>
            <person name="Ohm R."/>
            <person name="Sun H."/>
            <person name="Tunlid A."/>
            <person name="Henrissat B."/>
            <person name="Grigoriev I.V."/>
            <person name="Hibbett D.S."/>
            <person name="Martin F."/>
        </authorList>
    </citation>
    <scope>NUCLEOTIDE SEQUENCE [LARGE SCALE GENOMIC DNA]</scope>
    <source>
        <strain evidence="7">FD-334 SS-4</strain>
    </source>
</reference>
<dbReference type="Proteomes" id="UP000054270">
    <property type="component" value="Unassembled WGS sequence"/>
</dbReference>
<dbReference type="PROSITE" id="PS51421">
    <property type="entry name" value="RAS"/>
    <property type="match status" value="1"/>
</dbReference>
<dbReference type="InterPro" id="IPR001806">
    <property type="entry name" value="Small_GTPase"/>
</dbReference>
<dbReference type="STRING" id="945553.A0A0D2NGC5"/>
<comment type="similarity">
    <text evidence="1">Belongs to the small GTPase superfamily. Rab family.</text>
</comment>
<dbReference type="GO" id="GO:0005525">
    <property type="term" value="F:GTP binding"/>
    <property type="evidence" value="ECO:0007669"/>
    <property type="project" value="UniProtKB-KW"/>
</dbReference>
<evidence type="ECO:0000256" key="4">
    <source>
        <dbReference type="ARBA" id="ARBA00023289"/>
    </source>
</evidence>
<dbReference type="FunFam" id="3.40.50.300:FF:001447">
    <property type="entry name" value="Ras-related protein Rab-1B"/>
    <property type="match status" value="1"/>
</dbReference>
<dbReference type="NCBIfam" id="TIGR00231">
    <property type="entry name" value="small_GTP"/>
    <property type="match status" value="1"/>
</dbReference>
<feature type="compositionally biased region" description="Low complexity" evidence="5">
    <location>
        <begin position="184"/>
        <end position="193"/>
    </location>
</feature>
<keyword evidence="7" id="KW-1185">Reference proteome</keyword>
<dbReference type="GO" id="GO:0003924">
    <property type="term" value="F:GTPase activity"/>
    <property type="evidence" value="ECO:0007669"/>
    <property type="project" value="InterPro"/>
</dbReference>
<evidence type="ECO:0000256" key="2">
    <source>
        <dbReference type="ARBA" id="ARBA00022741"/>
    </source>
</evidence>
<proteinExistence type="inferred from homology"/>
<dbReference type="SMART" id="SM00175">
    <property type="entry name" value="RAB"/>
    <property type="match status" value="1"/>
</dbReference>
<dbReference type="GO" id="GO:0000329">
    <property type="term" value="C:fungal-type vacuole membrane"/>
    <property type="evidence" value="ECO:0007669"/>
    <property type="project" value="TreeGrafter"/>
</dbReference>
<dbReference type="OMA" id="HTIYHTP"/>
<dbReference type="AlphaFoldDB" id="A0A0D2NGC5"/>
<keyword evidence="2" id="KW-0547">Nucleotide-binding</keyword>
<dbReference type="SMART" id="SM00176">
    <property type="entry name" value="RAN"/>
    <property type="match status" value="1"/>
</dbReference>
<keyword evidence="4" id="KW-0449">Lipoprotein</keyword>
<accession>A0A0D2NGC5</accession>
<evidence type="ECO:0000313" key="7">
    <source>
        <dbReference type="Proteomes" id="UP000054270"/>
    </source>
</evidence>
<dbReference type="SMART" id="SM00174">
    <property type="entry name" value="RHO"/>
    <property type="match status" value="1"/>
</dbReference>
<dbReference type="PANTHER" id="PTHR47981:SF20">
    <property type="entry name" value="RAS-RELATED PROTEIN RAB-7A"/>
    <property type="match status" value="1"/>
</dbReference>
<keyword evidence="4" id="KW-0636">Prenylation</keyword>
<keyword evidence="3" id="KW-0342">GTP-binding</keyword>
<dbReference type="SUPFAM" id="SSF52540">
    <property type="entry name" value="P-loop containing nucleoside triphosphate hydrolases"/>
    <property type="match status" value="1"/>
</dbReference>
<feature type="region of interest" description="Disordered" evidence="5">
    <location>
        <begin position="315"/>
        <end position="353"/>
    </location>
</feature>
<evidence type="ECO:0000256" key="1">
    <source>
        <dbReference type="ARBA" id="ARBA00006270"/>
    </source>
</evidence>
<evidence type="ECO:0000313" key="6">
    <source>
        <dbReference type="EMBL" id="KJA18034.1"/>
    </source>
</evidence>
<evidence type="ECO:0000256" key="3">
    <source>
        <dbReference type="ARBA" id="ARBA00023134"/>
    </source>
</evidence>
<feature type="region of interest" description="Disordered" evidence="5">
    <location>
        <begin position="393"/>
        <end position="423"/>
    </location>
</feature>
<protein>
    <recommendedName>
        <fullName evidence="8">Ras-domain-containing protein</fullName>
    </recommendedName>
</protein>
<dbReference type="PROSITE" id="PS51419">
    <property type="entry name" value="RAB"/>
    <property type="match status" value="1"/>
</dbReference>
<dbReference type="Pfam" id="PF00071">
    <property type="entry name" value="Ras"/>
    <property type="match status" value="1"/>
</dbReference>
<dbReference type="SMART" id="SM00173">
    <property type="entry name" value="RAS"/>
    <property type="match status" value="1"/>
</dbReference>
<dbReference type="OrthoDB" id="9989112at2759"/>
<dbReference type="PANTHER" id="PTHR47981">
    <property type="entry name" value="RAB FAMILY"/>
    <property type="match status" value="1"/>
</dbReference>
<dbReference type="PRINTS" id="PR00449">
    <property type="entry name" value="RASTRNSFRMNG"/>
</dbReference>
<organism evidence="6 7">
    <name type="scientific">Hypholoma sublateritium (strain FD-334 SS-4)</name>
    <dbReference type="NCBI Taxonomy" id="945553"/>
    <lineage>
        <taxon>Eukaryota</taxon>
        <taxon>Fungi</taxon>
        <taxon>Dikarya</taxon>
        <taxon>Basidiomycota</taxon>
        <taxon>Agaricomycotina</taxon>
        <taxon>Agaricomycetes</taxon>
        <taxon>Agaricomycetidae</taxon>
        <taxon>Agaricales</taxon>
        <taxon>Agaricineae</taxon>
        <taxon>Strophariaceae</taxon>
        <taxon>Hypholoma</taxon>
    </lineage>
</organism>
<evidence type="ECO:0000256" key="5">
    <source>
        <dbReference type="SAM" id="MobiDB-lite"/>
    </source>
</evidence>
<dbReference type="Gene3D" id="3.40.50.300">
    <property type="entry name" value="P-loop containing nucleotide triphosphate hydrolases"/>
    <property type="match status" value="1"/>
</dbReference>
<evidence type="ECO:0008006" key="8">
    <source>
        <dbReference type="Google" id="ProtNLM"/>
    </source>
</evidence>
<dbReference type="GO" id="GO:0005770">
    <property type="term" value="C:late endosome"/>
    <property type="evidence" value="ECO:0007669"/>
    <property type="project" value="TreeGrafter"/>
</dbReference>
<feature type="compositionally biased region" description="Low complexity" evidence="5">
    <location>
        <begin position="203"/>
        <end position="216"/>
    </location>
</feature>
<dbReference type="InterPro" id="IPR027417">
    <property type="entry name" value="P-loop_NTPase"/>
</dbReference>